<evidence type="ECO:0000256" key="7">
    <source>
        <dbReference type="RuleBase" id="RU362128"/>
    </source>
</evidence>
<accession>A0ABR4PLU5</accession>
<evidence type="ECO:0000256" key="6">
    <source>
        <dbReference type="ARBA" id="ARBA00048184"/>
    </source>
</evidence>
<comment type="caution">
    <text evidence="9">The sequence shown here is derived from an EMBL/GenBank/DDBJ whole genome shotgun (WGS) entry which is preliminary data.</text>
</comment>
<dbReference type="PANTHER" id="PTHR47043">
    <property type="entry name" value="UDP-N-ACETYLGLUCOSAMINE TRANSFERASE SUBUNIT ALG13"/>
    <property type="match status" value="1"/>
</dbReference>
<dbReference type="InterPro" id="IPR007235">
    <property type="entry name" value="Glyco_trans_28_C"/>
</dbReference>
<dbReference type="InterPro" id="IPR052474">
    <property type="entry name" value="UDP-GlcNAc_transferase"/>
</dbReference>
<organism evidence="9 10">
    <name type="scientific">Phlyctema vagabunda</name>
    <dbReference type="NCBI Taxonomy" id="108571"/>
    <lineage>
        <taxon>Eukaryota</taxon>
        <taxon>Fungi</taxon>
        <taxon>Dikarya</taxon>
        <taxon>Ascomycota</taxon>
        <taxon>Pezizomycotina</taxon>
        <taxon>Leotiomycetes</taxon>
        <taxon>Helotiales</taxon>
        <taxon>Dermateaceae</taxon>
        <taxon>Phlyctema</taxon>
    </lineage>
</organism>
<dbReference type="EMBL" id="JBFCZG010000003">
    <property type="protein sequence ID" value="KAL3424307.1"/>
    <property type="molecule type" value="Genomic_DNA"/>
</dbReference>
<evidence type="ECO:0000313" key="9">
    <source>
        <dbReference type="EMBL" id="KAL3424307.1"/>
    </source>
</evidence>
<evidence type="ECO:0000256" key="4">
    <source>
        <dbReference type="ARBA" id="ARBA00024804"/>
    </source>
</evidence>
<evidence type="ECO:0000256" key="2">
    <source>
        <dbReference type="ARBA" id="ARBA00012614"/>
    </source>
</evidence>
<protein>
    <recommendedName>
        <fullName evidence="3 7">UDP-N-acetylglucosamine transferase subunit ALG13</fullName>
        <ecNumber evidence="2 7">2.4.1.141</ecNumber>
    </recommendedName>
    <alternativeName>
        <fullName evidence="5 7">Asparagine-linked glycosylation protein 13</fullName>
    </alternativeName>
</protein>
<dbReference type="Pfam" id="PF04101">
    <property type="entry name" value="Glyco_tran_28_C"/>
    <property type="match status" value="1"/>
</dbReference>
<keyword evidence="7" id="KW-0808">Transferase</keyword>
<feature type="domain" description="Glycosyl transferase family 28 C-terminal" evidence="8">
    <location>
        <begin position="11"/>
        <end position="157"/>
    </location>
</feature>
<evidence type="ECO:0000313" key="10">
    <source>
        <dbReference type="Proteomes" id="UP001629113"/>
    </source>
</evidence>
<dbReference type="EC" id="2.4.1.141" evidence="2 7"/>
<evidence type="ECO:0000256" key="1">
    <source>
        <dbReference type="ARBA" id="ARBA00011198"/>
    </source>
</evidence>
<keyword evidence="10" id="KW-1185">Reference proteome</keyword>
<comment type="subunit">
    <text evidence="1 7">Heterodimer with ALG14 to form a functional enzyme.</text>
</comment>
<comment type="function">
    <text evidence="4 7">Involved in protein N-glycosylation. Essential for the second step of the dolichol-linked oligosaccharide pathway.</text>
</comment>
<comment type="subcellular location">
    <subcellularLocation>
        <location evidence="7">Endoplasmic reticulum</location>
    </subcellularLocation>
</comment>
<dbReference type="Proteomes" id="UP001629113">
    <property type="component" value="Unassembled WGS sequence"/>
</dbReference>
<sequence>MRTSDFTVREIFVTVGATASFDELIERVLTIDFLDTAKELRFNKITIQCGKSYPKFKKYMTEKDKAFEISVFDFNEQGLGQEMRGTTAGAGRVPGVIISHAGSGSILDAMRLGCNIIVVPNETLLDNHQAELADELEAQGYVTKGDIPNLSNALRRCATDVAIPPSYIWPQRGTGNNLASIIDETVSREEATRSHLD</sequence>
<name>A0ABR4PLU5_9HELO</name>
<reference evidence="9 10" key="1">
    <citation type="submission" date="2024-06" db="EMBL/GenBank/DDBJ databases">
        <title>Complete genome of Phlyctema vagabunda strain 19-DSS-EL-015.</title>
        <authorList>
            <person name="Fiorenzani C."/>
        </authorList>
    </citation>
    <scope>NUCLEOTIDE SEQUENCE [LARGE SCALE GENOMIC DNA]</scope>
    <source>
        <strain evidence="9 10">19-DSS-EL-015</strain>
    </source>
</reference>
<comment type="similarity">
    <text evidence="7">Belongs to the glycosyltransferase 28 family.</text>
</comment>
<gene>
    <name evidence="7" type="primary">ALG13</name>
    <name evidence="9" type="ORF">PVAG01_03588</name>
</gene>
<comment type="catalytic activity">
    <reaction evidence="6">
        <text>an N-acetyl-alpha-D-glucosaminyl-diphospho-di-trans,poly-cis-dolichol + UDP-N-acetyl-alpha-D-glucosamine = an N,N'-diacetylchitobiosyl-diphospho-di-trans,poly-cis-dolichol + UDP + H(+)</text>
        <dbReference type="Rhea" id="RHEA:23380"/>
        <dbReference type="Rhea" id="RHEA-COMP:19507"/>
        <dbReference type="Rhea" id="RHEA-COMP:19510"/>
        <dbReference type="ChEBI" id="CHEBI:15378"/>
        <dbReference type="ChEBI" id="CHEBI:57269"/>
        <dbReference type="ChEBI" id="CHEBI:57705"/>
        <dbReference type="ChEBI" id="CHEBI:58223"/>
        <dbReference type="ChEBI" id="CHEBI:58427"/>
        <dbReference type="EC" id="2.4.1.141"/>
    </reaction>
</comment>
<dbReference type="PANTHER" id="PTHR47043:SF1">
    <property type="entry name" value="UDP-N-ACETYLGLUCOSAMINE TRANSFERASE SUBUNIT ALG13"/>
    <property type="match status" value="1"/>
</dbReference>
<evidence type="ECO:0000259" key="8">
    <source>
        <dbReference type="Pfam" id="PF04101"/>
    </source>
</evidence>
<proteinExistence type="inferred from homology"/>
<dbReference type="Gene3D" id="3.40.50.2000">
    <property type="entry name" value="Glycogen Phosphorylase B"/>
    <property type="match status" value="1"/>
</dbReference>
<keyword evidence="7" id="KW-0256">Endoplasmic reticulum</keyword>
<dbReference type="SUPFAM" id="SSF53756">
    <property type="entry name" value="UDP-Glycosyltransferase/glycogen phosphorylase"/>
    <property type="match status" value="1"/>
</dbReference>
<keyword evidence="7" id="KW-0328">Glycosyltransferase</keyword>
<evidence type="ECO:0000256" key="5">
    <source>
        <dbReference type="ARBA" id="ARBA00032061"/>
    </source>
</evidence>
<evidence type="ECO:0000256" key="3">
    <source>
        <dbReference type="ARBA" id="ARBA00017468"/>
    </source>
</evidence>